<feature type="non-terminal residue" evidence="2">
    <location>
        <position position="1"/>
    </location>
</feature>
<keyword evidence="1" id="KW-1133">Transmembrane helix</keyword>
<sequence length="77" mass="8749">PLSLILVTTTFLFVFMIVAFGFGRGEKRSSRYYLLSFILFLTTGVVGSFLTADLFYFYVLFEIMLLASSVPVSYTHL</sequence>
<evidence type="ECO:0000313" key="3">
    <source>
        <dbReference type="Proteomes" id="UP000246800"/>
    </source>
</evidence>
<keyword evidence="1" id="KW-0812">Transmembrane</keyword>
<evidence type="ECO:0000313" key="2">
    <source>
        <dbReference type="EMBL" id="PWZ72572.1"/>
    </source>
</evidence>
<dbReference type="AlphaFoldDB" id="A0A317YPX9"/>
<feature type="non-terminal residue" evidence="2">
    <location>
        <position position="77"/>
    </location>
</feature>
<gene>
    <name evidence="2" type="ORF">DD902_13110</name>
</gene>
<accession>A0A317YPX9</accession>
<organism evidence="2 3">
    <name type="scientific">Staphylococcus pseudintermedius</name>
    <dbReference type="NCBI Taxonomy" id="283734"/>
    <lineage>
        <taxon>Bacteria</taxon>
        <taxon>Bacillati</taxon>
        <taxon>Bacillota</taxon>
        <taxon>Bacilli</taxon>
        <taxon>Bacillales</taxon>
        <taxon>Staphylococcaceae</taxon>
        <taxon>Staphylococcus</taxon>
        <taxon>Staphylococcus intermedius group</taxon>
    </lineage>
</organism>
<name>A0A317YPX9_STAPS</name>
<reference evidence="2 3" key="1">
    <citation type="journal article" date="2018" name="Vet. Microbiol.">
        <title>Clonal diversity and geographic distribution of methicillin-resistant Staphylococcus pseudintermedius from Australian animals: Discovery of novel sequence types.</title>
        <authorList>
            <person name="Worthing K.A."/>
            <person name="Abraham S."/>
            <person name="Coombs G.W."/>
            <person name="Pang S."/>
            <person name="Saputra S."/>
            <person name="Jordan D."/>
            <person name="Trott D.J."/>
            <person name="Norris J.M."/>
        </authorList>
    </citation>
    <scope>NUCLEOTIDE SEQUENCE [LARGE SCALE GENOMIC DNA]</scope>
    <source>
        <strain evidence="2 3">ST525 1</strain>
    </source>
</reference>
<keyword evidence="1" id="KW-0472">Membrane</keyword>
<protein>
    <submittedName>
        <fullName evidence="2">Cation:proton antiporter</fullName>
    </submittedName>
</protein>
<comment type="caution">
    <text evidence="2">The sequence shown here is derived from an EMBL/GenBank/DDBJ whole genome shotgun (WGS) entry which is preliminary data.</text>
</comment>
<proteinExistence type="predicted"/>
<dbReference type="EMBL" id="QEIT01000180">
    <property type="protein sequence ID" value="PWZ72572.1"/>
    <property type="molecule type" value="Genomic_DNA"/>
</dbReference>
<dbReference type="Proteomes" id="UP000246800">
    <property type="component" value="Unassembled WGS sequence"/>
</dbReference>
<evidence type="ECO:0000256" key="1">
    <source>
        <dbReference type="SAM" id="Phobius"/>
    </source>
</evidence>
<feature type="transmembrane region" description="Helical" evidence="1">
    <location>
        <begin position="6"/>
        <end position="25"/>
    </location>
</feature>
<feature type="transmembrane region" description="Helical" evidence="1">
    <location>
        <begin position="32"/>
        <end position="50"/>
    </location>
</feature>